<accession>A0A1B1A7Z2</accession>
<dbReference type="OrthoDB" id="9803233at2"/>
<evidence type="ECO:0000256" key="1">
    <source>
        <dbReference type="ARBA" id="ARBA00022679"/>
    </source>
</evidence>
<geneLocation type="plasmid" evidence="4 5">
    <name>unnamed1</name>
</geneLocation>
<dbReference type="Proteomes" id="UP000013243">
    <property type="component" value="Plasmid unnamed1"/>
</dbReference>
<dbReference type="SUPFAM" id="SSF55729">
    <property type="entry name" value="Acyl-CoA N-acyltransferases (Nat)"/>
    <property type="match status" value="1"/>
</dbReference>
<dbReference type="PANTHER" id="PTHR43877:SF5">
    <property type="entry name" value="BLL8307 PROTEIN"/>
    <property type="match status" value="1"/>
</dbReference>
<name>A0A1B1A7Z2_9RHOB</name>
<dbReference type="RefSeq" id="WP_005618481.1">
    <property type="nucleotide sequence ID" value="NZ_CP015231.1"/>
</dbReference>
<evidence type="ECO:0000313" key="4">
    <source>
        <dbReference type="EMBL" id="ANP42689.1"/>
    </source>
</evidence>
<feature type="domain" description="N-acetyltransferase" evidence="3">
    <location>
        <begin position="5"/>
        <end position="158"/>
    </location>
</feature>
<sequence length="159" mass="17066">MTAALDIRPADPSSPDIRPLLAAHLAHSSAASAPEARHALDLRGLQAANIRFFATYEGEVALACGALKDLGDGQMEVKSVHVASRARGRGIARTLMLTLHEIAAQSGARTLLLETGSDQLPPFDAARALYENLGYQYCAPYGDYKAHPESAFMRYDLAD</sequence>
<keyword evidence="2" id="KW-0012">Acyltransferase</keyword>
<dbReference type="AlphaFoldDB" id="A0A1B1A7Z2"/>
<keyword evidence="4" id="KW-0614">Plasmid</keyword>
<dbReference type="PANTHER" id="PTHR43877">
    <property type="entry name" value="AMINOALKYLPHOSPHONATE N-ACETYLTRANSFERASE-RELATED-RELATED"/>
    <property type="match status" value="1"/>
</dbReference>
<dbReference type="GO" id="GO:0016747">
    <property type="term" value="F:acyltransferase activity, transferring groups other than amino-acyl groups"/>
    <property type="evidence" value="ECO:0007669"/>
    <property type="project" value="InterPro"/>
</dbReference>
<evidence type="ECO:0000313" key="5">
    <source>
        <dbReference type="Proteomes" id="UP000013243"/>
    </source>
</evidence>
<dbReference type="GeneID" id="28251801"/>
<proteinExistence type="predicted"/>
<dbReference type="InterPro" id="IPR000182">
    <property type="entry name" value="GNAT_dom"/>
</dbReference>
<dbReference type="Gene3D" id="3.40.630.30">
    <property type="match status" value="1"/>
</dbReference>
<protein>
    <submittedName>
        <fullName evidence="4">Acetyltransferase</fullName>
    </submittedName>
</protein>
<dbReference type="Pfam" id="PF00583">
    <property type="entry name" value="Acetyltransf_1"/>
    <property type="match status" value="1"/>
</dbReference>
<reference evidence="4 5" key="1">
    <citation type="journal article" date="2016" name="ISME J.">
        <title>Global occurrence and heterogeneity of the Roseobacter-clade species Ruegeria mobilis.</title>
        <authorList>
            <person name="Sonnenschein E."/>
            <person name="Gram L."/>
        </authorList>
    </citation>
    <scope>NUCLEOTIDE SEQUENCE [LARGE SCALE GENOMIC DNA]</scope>
    <source>
        <strain evidence="4 5">F1926</strain>
        <plasmid evidence="4 5">unnamed1</plasmid>
    </source>
</reference>
<dbReference type="EMBL" id="CP015231">
    <property type="protein sequence ID" value="ANP42689.1"/>
    <property type="molecule type" value="Genomic_DNA"/>
</dbReference>
<dbReference type="PROSITE" id="PS51186">
    <property type="entry name" value="GNAT"/>
    <property type="match status" value="1"/>
</dbReference>
<dbReference type="CDD" id="cd04301">
    <property type="entry name" value="NAT_SF"/>
    <property type="match status" value="1"/>
</dbReference>
<dbReference type="InterPro" id="IPR016181">
    <property type="entry name" value="Acyl_CoA_acyltransferase"/>
</dbReference>
<evidence type="ECO:0000259" key="3">
    <source>
        <dbReference type="PROSITE" id="PS51186"/>
    </source>
</evidence>
<gene>
    <name evidence="4" type="ORF">K529_018165</name>
</gene>
<dbReference type="KEGG" id="rmb:K529_018165"/>
<evidence type="ECO:0000256" key="2">
    <source>
        <dbReference type="ARBA" id="ARBA00023315"/>
    </source>
</evidence>
<organism evidence="4 5">
    <name type="scientific">Tritonibacter mobilis F1926</name>
    <dbReference type="NCBI Taxonomy" id="1265309"/>
    <lineage>
        <taxon>Bacteria</taxon>
        <taxon>Pseudomonadati</taxon>
        <taxon>Pseudomonadota</taxon>
        <taxon>Alphaproteobacteria</taxon>
        <taxon>Rhodobacterales</taxon>
        <taxon>Paracoccaceae</taxon>
        <taxon>Tritonibacter</taxon>
    </lineage>
</organism>
<keyword evidence="1 4" id="KW-0808">Transferase</keyword>
<dbReference type="InterPro" id="IPR050832">
    <property type="entry name" value="Bact_Acetyltransf"/>
</dbReference>